<dbReference type="Proteomes" id="UP001596512">
    <property type="component" value="Unassembled WGS sequence"/>
</dbReference>
<organism evidence="1 2">
    <name type="scientific">Actinokineospora soli</name>
    <dbReference type="NCBI Taxonomy" id="1048753"/>
    <lineage>
        <taxon>Bacteria</taxon>
        <taxon>Bacillati</taxon>
        <taxon>Actinomycetota</taxon>
        <taxon>Actinomycetes</taxon>
        <taxon>Pseudonocardiales</taxon>
        <taxon>Pseudonocardiaceae</taxon>
        <taxon>Actinokineospora</taxon>
    </lineage>
</organism>
<sequence length="64" mass="6661">MVDVRGADEELTIREYGVVCGLRAGRPVFVVEGDPLVPPVAPVGLASRVTVTSVDRLAGAIASR</sequence>
<evidence type="ECO:0000313" key="2">
    <source>
        <dbReference type="Proteomes" id="UP001596512"/>
    </source>
</evidence>
<keyword evidence="2" id="KW-1185">Reference proteome</keyword>
<dbReference type="EMBL" id="JBHTEY010000004">
    <property type="protein sequence ID" value="MFC7615409.1"/>
    <property type="molecule type" value="Genomic_DNA"/>
</dbReference>
<reference evidence="2" key="1">
    <citation type="journal article" date="2019" name="Int. J. Syst. Evol. Microbiol.">
        <title>The Global Catalogue of Microorganisms (GCM) 10K type strain sequencing project: providing services to taxonomists for standard genome sequencing and annotation.</title>
        <authorList>
            <consortium name="The Broad Institute Genomics Platform"/>
            <consortium name="The Broad Institute Genome Sequencing Center for Infectious Disease"/>
            <person name="Wu L."/>
            <person name="Ma J."/>
        </authorList>
    </citation>
    <scope>NUCLEOTIDE SEQUENCE [LARGE SCALE GENOMIC DNA]</scope>
    <source>
        <strain evidence="2">JCM 17695</strain>
    </source>
</reference>
<protein>
    <recommendedName>
        <fullName evidence="3">TrkA domain protein</fullName>
    </recommendedName>
</protein>
<accession>A0ABW2TPW4</accession>
<evidence type="ECO:0008006" key="3">
    <source>
        <dbReference type="Google" id="ProtNLM"/>
    </source>
</evidence>
<gene>
    <name evidence="1" type="ORF">ACFQV2_19785</name>
</gene>
<comment type="caution">
    <text evidence="1">The sequence shown here is derived from an EMBL/GenBank/DDBJ whole genome shotgun (WGS) entry which is preliminary data.</text>
</comment>
<proteinExistence type="predicted"/>
<name>A0ABW2TPW4_9PSEU</name>
<evidence type="ECO:0000313" key="1">
    <source>
        <dbReference type="EMBL" id="MFC7615409.1"/>
    </source>
</evidence>